<dbReference type="PROSITE" id="PS51257">
    <property type="entry name" value="PROKAR_LIPOPROTEIN"/>
    <property type="match status" value="1"/>
</dbReference>
<evidence type="ECO:0000313" key="1">
    <source>
        <dbReference type="EMBL" id="KZS40333.1"/>
    </source>
</evidence>
<accession>A0A163A844</accession>
<dbReference type="EMBL" id="LQRT01000013">
    <property type="protein sequence ID" value="KZS40333.1"/>
    <property type="molecule type" value="Genomic_DNA"/>
</dbReference>
<protein>
    <submittedName>
        <fullName evidence="1">Uncharacterized protein</fullName>
    </submittedName>
</protein>
<dbReference type="STRING" id="1642818.AWE51_05095"/>
<proteinExistence type="predicted"/>
<evidence type="ECO:0000313" key="2">
    <source>
        <dbReference type="Proteomes" id="UP000076715"/>
    </source>
</evidence>
<dbReference type="AlphaFoldDB" id="A0A163A844"/>
<dbReference type="RefSeq" id="WP_066313812.1">
    <property type="nucleotide sequence ID" value="NZ_CANLSS010000018.1"/>
</dbReference>
<name>A0A163A844_9FLAO</name>
<sequence>MNTKISIILFLFITITLGLFSSCRSESDELPQIVDNGFLQPDSRITNFILRAATNDGALDDSLDKSSCFTVKFPYTITVTGVQTTLASIVELRTFEASYNPSNPVTYSFPITLVYGDFSEVLVNDNTQFVQLVNTCNDTDENIACIDFEYPFSASGFDSQVELIRTINFEKDLDLYQFIDDLKRDDLITIDFPITVNISDGAVLRVSSIGELENTFDDVLRNRCDNVSN</sequence>
<dbReference type="OrthoDB" id="832379at2"/>
<comment type="caution">
    <text evidence="1">The sequence shown here is derived from an EMBL/GenBank/DDBJ whole genome shotgun (WGS) entry which is preliminary data.</text>
</comment>
<keyword evidence="2" id="KW-1185">Reference proteome</keyword>
<dbReference type="Proteomes" id="UP000076715">
    <property type="component" value="Unassembled WGS sequence"/>
</dbReference>
<reference evidence="1 2" key="1">
    <citation type="submission" date="2016-01" db="EMBL/GenBank/DDBJ databases">
        <title>The draft genome sequence of Aquimarina sp. RZW4-3-2.</title>
        <authorList>
            <person name="Wang Y."/>
        </authorList>
    </citation>
    <scope>NUCLEOTIDE SEQUENCE [LARGE SCALE GENOMIC DNA]</scope>
    <source>
        <strain evidence="1 2">RZW4-3-2</strain>
    </source>
</reference>
<gene>
    <name evidence="1" type="ORF">AWE51_05095</name>
</gene>
<organism evidence="1 2">
    <name type="scientific">Aquimarina aggregata</name>
    <dbReference type="NCBI Taxonomy" id="1642818"/>
    <lineage>
        <taxon>Bacteria</taxon>
        <taxon>Pseudomonadati</taxon>
        <taxon>Bacteroidota</taxon>
        <taxon>Flavobacteriia</taxon>
        <taxon>Flavobacteriales</taxon>
        <taxon>Flavobacteriaceae</taxon>
        <taxon>Aquimarina</taxon>
    </lineage>
</organism>